<dbReference type="PROSITE" id="PS50088">
    <property type="entry name" value="ANK_REPEAT"/>
    <property type="match status" value="1"/>
</dbReference>
<dbReference type="EnsemblPlants" id="AET03387">
    <property type="protein sequence ID" value="AET03387"/>
    <property type="gene ID" value="MTR_8g068990"/>
</dbReference>
<evidence type="ECO:0000313" key="5">
    <source>
        <dbReference type="EnsemblPlants" id="AET03387"/>
    </source>
</evidence>
<evidence type="ECO:0000313" key="4">
    <source>
        <dbReference type="EMBL" id="AET03387.2"/>
    </source>
</evidence>
<dbReference type="AlphaFoldDB" id="G7LJ91"/>
<dbReference type="SUPFAM" id="SSF48403">
    <property type="entry name" value="Ankyrin repeat"/>
    <property type="match status" value="1"/>
</dbReference>
<organism evidence="4 6">
    <name type="scientific">Medicago truncatula</name>
    <name type="common">Barrel medic</name>
    <name type="synonym">Medicago tribuloides</name>
    <dbReference type="NCBI Taxonomy" id="3880"/>
    <lineage>
        <taxon>Eukaryota</taxon>
        <taxon>Viridiplantae</taxon>
        <taxon>Streptophyta</taxon>
        <taxon>Embryophyta</taxon>
        <taxon>Tracheophyta</taxon>
        <taxon>Spermatophyta</taxon>
        <taxon>Magnoliopsida</taxon>
        <taxon>eudicotyledons</taxon>
        <taxon>Gunneridae</taxon>
        <taxon>Pentapetalae</taxon>
        <taxon>rosids</taxon>
        <taxon>fabids</taxon>
        <taxon>Fabales</taxon>
        <taxon>Fabaceae</taxon>
        <taxon>Papilionoideae</taxon>
        <taxon>50 kb inversion clade</taxon>
        <taxon>NPAAA clade</taxon>
        <taxon>Hologalegina</taxon>
        <taxon>IRL clade</taxon>
        <taxon>Trifolieae</taxon>
        <taxon>Medicago</taxon>
    </lineage>
</organism>
<evidence type="ECO:0000256" key="1">
    <source>
        <dbReference type="ARBA" id="ARBA00004413"/>
    </source>
</evidence>
<dbReference type="Pfam" id="PF13962">
    <property type="entry name" value="PGG"/>
    <property type="match status" value="1"/>
</dbReference>
<keyword evidence="2" id="KW-0040">ANK repeat</keyword>
<dbReference type="Gene3D" id="3.30.70.270">
    <property type="match status" value="2"/>
</dbReference>
<evidence type="ECO:0000313" key="6">
    <source>
        <dbReference type="Proteomes" id="UP000002051"/>
    </source>
</evidence>
<gene>
    <name evidence="4" type="ordered locus">MTR_8g068990</name>
</gene>
<dbReference type="EMBL" id="CM001224">
    <property type="protein sequence ID" value="AET03387.2"/>
    <property type="molecule type" value="Genomic_DNA"/>
</dbReference>
<dbReference type="InterPro" id="IPR043502">
    <property type="entry name" value="DNA/RNA_pol_sf"/>
</dbReference>
<sequence length="457" mass="51337">MNSNAIYGFNRMNAAAHAGDVNLLYTVIQDDPYVLERIDLIPFVETPLHIAASMGHLPFATEIMTLKPSFALKLNPQGFSPIHLAMQNDQKQMVYRFVKINKDLVRVRGRDGLTPLHFASQIGEVDLLAHFLLLPPLHIAIKNEQFEAFQVLVGWLEKNERSGAEELESRILNEKDEAGNSILHVAALSSEPLVVQELLSLVKTKINLRKKNLENKTALDIASIPEIKSILFSAGSKPSLEVTDAPTRAHWLRSKTTILDKFYTQNLRRTDITGEERNTWLVVATLIATTMFESTLSPPGGFYQISSDDNNLNITSSNSTISTLKNVGKSVLSINDFTSFSVLNMASFFVSFLTILIMIPSRRQESPGACPSPEDIVLSVLIEQQLYAKFNKCEFLLSEVKFLRHVISQGGGVVEPSKVEAILNWGRPKNVAEVRSFLELLGYYRRFIMKFSKLFYF</sequence>
<accession>G7LJ91</accession>
<evidence type="ECO:0000259" key="3">
    <source>
        <dbReference type="Pfam" id="PF13962"/>
    </source>
</evidence>
<reference evidence="4 6" key="1">
    <citation type="journal article" date="2011" name="Nature">
        <title>The Medicago genome provides insight into the evolution of rhizobial symbioses.</title>
        <authorList>
            <person name="Young N.D."/>
            <person name="Debelle F."/>
            <person name="Oldroyd G.E."/>
            <person name="Geurts R."/>
            <person name="Cannon S.B."/>
            <person name="Udvardi M.K."/>
            <person name="Benedito V.A."/>
            <person name="Mayer K.F."/>
            <person name="Gouzy J."/>
            <person name="Schoof H."/>
            <person name="Van de Peer Y."/>
            <person name="Proost S."/>
            <person name="Cook D.R."/>
            <person name="Meyers B.C."/>
            <person name="Spannagl M."/>
            <person name="Cheung F."/>
            <person name="De Mita S."/>
            <person name="Krishnakumar V."/>
            <person name="Gundlach H."/>
            <person name="Zhou S."/>
            <person name="Mudge J."/>
            <person name="Bharti A.K."/>
            <person name="Murray J.D."/>
            <person name="Naoumkina M.A."/>
            <person name="Rosen B."/>
            <person name="Silverstein K.A."/>
            <person name="Tang H."/>
            <person name="Rombauts S."/>
            <person name="Zhao P.X."/>
            <person name="Zhou P."/>
            <person name="Barbe V."/>
            <person name="Bardou P."/>
            <person name="Bechner M."/>
            <person name="Bellec A."/>
            <person name="Berger A."/>
            <person name="Berges H."/>
            <person name="Bidwell S."/>
            <person name="Bisseling T."/>
            <person name="Choisne N."/>
            <person name="Couloux A."/>
            <person name="Denny R."/>
            <person name="Deshpande S."/>
            <person name="Dai X."/>
            <person name="Doyle J.J."/>
            <person name="Dudez A.M."/>
            <person name="Farmer A.D."/>
            <person name="Fouteau S."/>
            <person name="Franken C."/>
            <person name="Gibelin C."/>
            <person name="Gish J."/>
            <person name="Goldstein S."/>
            <person name="Gonzalez A.J."/>
            <person name="Green P.J."/>
            <person name="Hallab A."/>
            <person name="Hartog M."/>
            <person name="Hua A."/>
            <person name="Humphray S.J."/>
            <person name="Jeong D.H."/>
            <person name="Jing Y."/>
            <person name="Jocker A."/>
            <person name="Kenton S.M."/>
            <person name="Kim D.J."/>
            <person name="Klee K."/>
            <person name="Lai H."/>
            <person name="Lang C."/>
            <person name="Lin S."/>
            <person name="Macmil S.L."/>
            <person name="Magdelenat G."/>
            <person name="Matthews L."/>
            <person name="McCorrison J."/>
            <person name="Monaghan E.L."/>
            <person name="Mun J.H."/>
            <person name="Najar F.Z."/>
            <person name="Nicholson C."/>
            <person name="Noirot C."/>
            <person name="O'Bleness M."/>
            <person name="Paule C.R."/>
            <person name="Poulain J."/>
            <person name="Prion F."/>
            <person name="Qin B."/>
            <person name="Qu C."/>
            <person name="Retzel E.F."/>
            <person name="Riddle C."/>
            <person name="Sallet E."/>
            <person name="Samain S."/>
            <person name="Samson N."/>
            <person name="Sanders I."/>
            <person name="Saurat O."/>
            <person name="Scarpelli C."/>
            <person name="Schiex T."/>
            <person name="Segurens B."/>
            <person name="Severin A.J."/>
            <person name="Sherrier D.J."/>
            <person name="Shi R."/>
            <person name="Sims S."/>
            <person name="Singer S.R."/>
            <person name="Sinharoy S."/>
            <person name="Sterck L."/>
            <person name="Viollet A."/>
            <person name="Wang B.B."/>
            <person name="Wang K."/>
            <person name="Wang M."/>
            <person name="Wang X."/>
            <person name="Warfsmann J."/>
            <person name="Weissenbach J."/>
            <person name="White D.D."/>
            <person name="White J.D."/>
            <person name="Wiley G.B."/>
            <person name="Wincker P."/>
            <person name="Xing Y."/>
            <person name="Yang L."/>
            <person name="Yao Z."/>
            <person name="Ying F."/>
            <person name="Zhai J."/>
            <person name="Zhou L."/>
            <person name="Zuber A."/>
            <person name="Denarie J."/>
            <person name="Dixon R.A."/>
            <person name="May G.D."/>
            <person name="Schwartz D.C."/>
            <person name="Rogers J."/>
            <person name="Quetier F."/>
            <person name="Town C.D."/>
            <person name="Roe B.A."/>
        </authorList>
    </citation>
    <scope>NUCLEOTIDE SEQUENCE [LARGE SCALE GENOMIC DNA]</scope>
    <source>
        <strain evidence="4">A17</strain>
        <strain evidence="5 6">cv. Jemalong A17</strain>
    </source>
</reference>
<feature type="domain" description="PGG" evidence="3">
    <location>
        <begin position="275"/>
        <end position="361"/>
    </location>
</feature>
<dbReference type="HOGENOM" id="CLU_000134_47_1_1"/>
<dbReference type="InterPro" id="IPR002110">
    <property type="entry name" value="Ankyrin_rpt"/>
</dbReference>
<dbReference type="Gene3D" id="1.25.40.20">
    <property type="entry name" value="Ankyrin repeat-containing domain"/>
    <property type="match status" value="1"/>
</dbReference>
<comment type="subcellular location">
    <subcellularLocation>
        <location evidence="1">Cell membrane</location>
        <topology evidence="1">Peripheral membrane protein</topology>
        <orientation evidence="1">Cytoplasmic side</orientation>
    </subcellularLocation>
</comment>
<dbReference type="STRING" id="3880.G7LJ91"/>
<feature type="repeat" description="ANK" evidence="2">
    <location>
        <begin position="111"/>
        <end position="144"/>
    </location>
</feature>
<dbReference type="InterPro" id="IPR043128">
    <property type="entry name" value="Rev_trsase/Diguanyl_cyclase"/>
</dbReference>
<name>G7LJ91_MEDTR</name>
<dbReference type="InterPro" id="IPR026961">
    <property type="entry name" value="PGG_dom"/>
</dbReference>
<dbReference type="GO" id="GO:0005886">
    <property type="term" value="C:plasma membrane"/>
    <property type="evidence" value="ECO:0007669"/>
    <property type="project" value="UniProtKB-SubCell"/>
</dbReference>
<dbReference type="PROSITE" id="PS50297">
    <property type="entry name" value="ANK_REP_REGION"/>
    <property type="match status" value="1"/>
</dbReference>
<accession>A0A0C3Y294</accession>
<dbReference type="Proteomes" id="UP000002051">
    <property type="component" value="Chromosome 8"/>
</dbReference>
<dbReference type="PaxDb" id="3880-AET03387"/>
<dbReference type="eggNOG" id="KOG0017">
    <property type="taxonomic scope" value="Eukaryota"/>
</dbReference>
<dbReference type="SUPFAM" id="SSF56672">
    <property type="entry name" value="DNA/RNA polymerases"/>
    <property type="match status" value="1"/>
</dbReference>
<reference evidence="5" key="3">
    <citation type="submission" date="2015-04" db="UniProtKB">
        <authorList>
            <consortium name="EnsemblPlants"/>
        </authorList>
    </citation>
    <scope>IDENTIFICATION</scope>
    <source>
        <strain evidence="5">cv. Jemalong A17</strain>
    </source>
</reference>
<proteinExistence type="predicted"/>
<reference evidence="4 6" key="2">
    <citation type="journal article" date="2014" name="BMC Genomics">
        <title>An improved genome release (version Mt4.0) for the model legume Medicago truncatula.</title>
        <authorList>
            <person name="Tang H."/>
            <person name="Krishnakumar V."/>
            <person name="Bidwell S."/>
            <person name="Rosen B."/>
            <person name="Chan A."/>
            <person name="Zhou S."/>
            <person name="Gentzbittel L."/>
            <person name="Childs K.L."/>
            <person name="Yandell M."/>
            <person name="Gundlach H."/>
            <person name="Mayer K.F."/>
            <person name="Schwartz D.C."/>
            <person name="Town C.D."/>
        </authorList>
    </citation>
    <scope>GENOME REANNOTATION</scope>
    <source>
        <strain evidence="5 6">cv. Jemalong A17</strain>
    </source>
</reference>
<dbReference type="SMART" id="SM00248">
    <property type="entry name" value="ANK"/>
    <property type="match status" value="5"/>
</dbReference>
<dbReference type="PANTHER" id="PTHR24128">
    <property type="entry name" value="HOMEOBOX PROTEIN WARIAI"/>
    <property type="match status" value="1"/>
</dbReference>
<evidence type="ECO:0000256" key="2">
    <source>
        <dbReference type="PROSITE-ProRule" id="PRU00023"/>
    </source>
</evidence>
<dbReference type="InterPro" id="IPR036770">
    <property type="entry name" value="Ankyrin_rpt-contain_sf"/>
</dbReference>
<protein>
    <submittedName>
        <fullName evidence="4">Ankyrin repeat protein</fullName>
    </submittedName>
</protein>
<dbReference type="eggNOG" id="KOG0504">
    <property type="taxonomic scope" value="Eukaryota"/>
</dbReference>
<keyword evidence="6" id="KW-1185">Reference proteome</keyword>
<dbReference type="PANTHER" id="PTHR24128:SF24">
    <property type="entry name" value="ANKYRIN REPEAT PROTEIN"/>
    <property type="match status" value="1"/>
</dbReference>